<dbReference type="SUPFAM" id="SSF46785">
    <property type="entry name" value="Winged helix' DNA-binding domain"/>
    <property type="match status" value="1"/>
</dbReference>
<dbReference type="EMBL" id="LT607412">
    <property type="protein sequence ID" value="SCE72563.1"/>
    <property type="molecule type" value="Genomic_DNA"/>
</dbReference>
<dbReference type="GO" id="GO:0006950">
    <property type="term" value="P:response to stress"/>
    <property type="evidence" value="ECO:0007669"/>
    <property type="project" value="TreeGrafter"/>
</dbReference>
<proteinExistence type="predicted"/>
<dbReference type="Gene3D" id="1.10.10.10">
    <property type="entry name" value="Winged helix-like DNA-binding domain superfamily/Winged helix DNA-binding domain"/>
    <property type="match status" value="1"/>
</dbReference>
<evidence type="ECO:0000313" key="3">
    <source>
        <dbReference type="Proteomes" id="UP000198243"/>
    </source>
</evidence>
<gene>
    <name evidence="2" type="ORF">GA0070607_0829</name>
</gene>
<dbReference type="Pfam" id="PF12802">
    <property type="entry name" value="MarR_2"/>
    <property type="match status" value="1"/>
</dbReference>
<dbReference type="GO" id="GO:0003677">
    <property type="term" value="F:DNA binding"/>
    <property type="evidence" value="ECO:0007669"/>
    <property type="project" value="UniProtKB-KW"/>
</dbReference>
<feature type="domain" description="HTH marR-type" evidence="1">
    <location>
        <begin position="15"/>
        <end position="149"/>
    </location>
</feature>
<dbReference type="PROSITE" id="PS50995">
    <property type="entry name" value="HTH_MARR_2"/>
    <property type="match status" value="1"/>
</dbReference>
<dbReference type="Proteomes" id="UP000198243">
    <property type="component" value="Chromosome I"/>
</dbReference>
<dbReference type="AlphaFoldDB" id="A0A1C4ULH5"/>
<evidence type="ECO:0000259" key="1">
    <source>
        <dbReference type="PROSITE" id="PS50995"/>
    </source>
</evidence>
<dbReference type="PANTHER" id="PTHR33164">
    <property type="entry name" value="TRANSCRIPTIONAL REGULATOR, MARR FAMILY"/>
    <property type="match status" value="1"/>
</dbReference>
<dbReference type="InterPro" id="IPR000835">
    <property type="entry name" value="HTH_MarR-typ"/>
</dbReference>
<dbReference type="SMART" id="SM00347">
    <property type="entry name" value="HTH_MARR"/>
    <property type="match status" value="1"/>
</dbReference>
<keyword evidence="2" id="KW-0238">DNA-binding</keyword>
<dbReference type="InterPro" id="IPR036388">
    <property type="entry name" value="WH-like_DNA-bd_sf"/>
</dbReference>
<dbReference type="InterPro" id="IPR039422">
    <property type="entry name" value="MarR/SlyA-like"/>
</dbReference>
<name>A0A1C4ULH5_9ACTN</name>
<organism evidence="2 3">
    <name type="scientific">Micromonospora coriariae</name>
    <dbReference type="NCBI Taxonomy" id="285665"/>
    <lineage>
        <taxon>Bacteria</taxon>
        <taxon>Bacillati</taxon>
        <taxon>Actinomycetota</taxon>
        <taxon>Actinomycetes</taxon>
        <taxon>Micromonosporales</taxon>
        <taxon>Micromonosporaceae</taxon>
        <taxon>Micromonospora</taxon>
    </lineage>
</organism>
<evidence type="ECO:0000313" key="2">
    <source>
        <dbReference type="EMBL" id="SCE72563.1"/>
    </source>
</evidence>
<sequence length="164" mass="17866">MARRSRHPDGPDGDTPDLGELLGRELSAAVIMFHEAVAARRGLTATENKALDVLTRRGPVTSGDLARELGLTPGAVTGLVDRLARAGYAQRVSDAADRRKTFVVVDVDRVNADLRPVFEPMREAMMKLADGYTPEQLATIDHFVTNVTSILRDQTARLSNDTRA</sequence>
<protein>
    <submittedName>
        <fullName evidence="2">DNA-binding transcriptional regulator, MarR family</fullName>
    </submittedName>
</protein>
<dbReference type="InterPro" id="IPR036390">
    <property type="entry name" value="WH_DNA-bd_sf"/>
</dbReference>
<dbReference type="PANTHER" id="PTHR33164:SF106">
    <property type="entry name" value="TRANSCRIPTIONAL REGULATORY PROTEIN"/>
    <property type="match status" value="1"/>
</dbReference>
<dbReference type="GO" id="GO:0003700">
    <property type="term" value="F:DNA-binding transcription factor activity"/>
    <property type="evidence" value="ECO:0007669"/>
    <property type="project" value="InterPro"/>
</dbReference>
<accession>A0A1C4ULH5</accession>
<reference evidence="3" key="1">
    <citation type="submission" date="2016-06" db="EMBL/GenBank/DDBJ databases">
        <authorList>
            <person name="Varghese N."/>
            <person name="Submissions Spin"/>
        </authorList>
    </citation>
    <scope>NUCLEOTIDE SEQUENCE [LARGE SCALE GENOMIC DNA]</scope>
    <source>
        <strain evidence="3">DSM 44875</strain>
    </source>
</reference>
<keyword evidence="3" id="KW-1185">Reference proteome</keyword>